<evidence type="ECO:0000259" key="3">
    <source>
        <dbReference type="PROSITE" id="PS01124"/>
    </source>
</evidence>
<feature type="domain" description="HTH araC/xylS-type" evidence="3">
    <location>
        <begin position="165"/>
        <end position="262"/>
    </location>
</feature>
<dbReference type="AlphaFoldDB" id="A0A7S8E543"/>
<accession>A0A7S8E543</accession>
<dbReference type="PANTHER" id="PTHR11019:SF199">
    <property type="entry name" value="HTH-TYPE TRANSCRIPTIONAL REGULATOR NIMR"/>
    <property type="match status" value="1"/>
</dbReference>
<keyword evidence="2" id="KW-0804">Transcription</keyword>
<dbReference type="PROSITE" id="PS01124">
    <property type="entry name" value="HTH_ARAC_FAMILY_2"/>
    <property type="match status" value="1"/>
</dbReference>
<proteinExistence type="predicted"/>
<evidence type="ECO:0000256" key="1">
    <source>
        <dbReference type="ARBA" id="ARBA00023015"/>
    </source>
</evidence>
<dbReference type="EMBL" id="CP062983">
    <property type="protein sequence ID" value="QPC80531.1"/>
    <property type="molecule type" value="Genomic_DNA"/>
</dbReference>
<name>A0A7S8E543_9CHLR</name>
<evidence type="ECO:0000313" key="5">
    <source>
        <dbReference type="Proteomes" id="UP000594468"/>
    </source>
</evidence>
<evidence type="ECO:0000256" key="2">
    <source>
        <dbReference type="ARBA" id="ARBA00023163"/>
    </source>
</evidence>
<dbReference type="GO" id="GO:0043565">
    <property type="term" value="F:sequence-specific DNA binding"/>
    <property type="evidence" value="ECO:0007669"/>
    <property type="project" value="InterPro"/>
</dbReference>
<dbReference type="Gene3D" id="1.10.10.60">
    <property type="entry name" value="Homeodomain-like"/>
    <property type="match status" value="1"/>
</dbReference>
<dbReference type="SUPFAM" id="SSF46689">
    <property type="entry name" value="Homeodomain-like"/>
    <property type="match status" value="2"/>
</dbReference>
<keyword evidence="5" id="KW-1185">Reference proteome</keyword>
<dbReference type="Proteomes" id="UP000594468">
    <property type="component" value="Chromosome"/>
</dbReference>
<dbReference type="SMART" id="SM00342">
    <property type="entry name" value="HTH_ARAC"/>
    <property type="match status" value="1"/>
</dbReference>
<protein>
    <submittedName>
        <fullName evidence="4">Helix-turn-helix domain-containing protein</fullName>
    </submittedName>
</protein>
<dbReference type="GO" id="GO:0003700">
    <property type="term" value="F:DNA-binding transcription factor activity"/>
    <property type="evidence" value="ECO:0007669"/>
    <property type="project" value="InterPro"/>
</dbReference>
<dbReference type="PANTHER" id="PTHR11019">
    <property type="entry name" value="HTH-TYPE TRANSCRIPTIONAL REGULATOR NIMR"/>
    <property type="match status" value="1"/>
</dbReference>
<evidence type="ECO:0000313" key="4">
    <source>
        <dbReference type="EMBL" id="QPC80531.1"/>
    </source>
</evidence>
<organism evidence="4 5">
    <name type="scientific">Phototrophicus methaneseepsis</name>
    <dbReference type="NCBI Taxonomy" id="2710758"/>
    <lineage>
        <taxon>Bacteria</taxon>
        <taxon>Bacillati</taxon>
        <taxon>Chloroflexota</taxon>
        <taxon>Candidatus Thermofontia</taxon>
        <taxon>Phototrophicales</taxon>
        <taxon>Phototrophicaceae</taxon>
        <taxon>Phototrophicus</taxon>
    </lineage>
</organism>
<sequence>MASVQPFPDSVMQQIIENSAHAFSHRLVMDAVDVSLALNRHLLIYAIDGAFQIETESASWRLLPTRAGWVPAGEFVKTTVVKPAQCISIFFKEDFLEEIPNACTIFNVTPLILEMFKYTLRWNETHPENSSLSDRFFLTLFDLCQEEMQSPSLFSLPKAKTKELATVLQYTLDHLSENLRLDELADIVAMSTRSLTRRFSSEIHMTWGQYLLQARMMRAMDHLIHGMTVTETALSVGFTNVGAFTTAFHKYTDTTPTQFQTQFR</sequence>
<keyword evidence="1" id="KW-0805">Transcription regulation</keyword>
<gene>
    <name evidence="4" type="ORF">G4Y79_12470</name>
</gene>
<dbReference type="RefSeq" id="WP_195168606.1">
    <property type="nucleotide sequence ID" value="NZ_CP062983.1"/>
</dbReference>
<dbReference type="Pfam" id="PF12833">
    <property type="entry name" value="HTH_18"/>
    <property type="match status" value="1"/>
</dbReference>
<dbReference type="InterPro" id="IPR009057">
    <property type="entry name" value="Homeodomain-like_sf"/>
</dbReference>
<dbReference type="KEGG" id="pmet:G4Y79_12470"/>
<dbReference type="InterPro" id="IPR018060">
    <property type="entry name" value="HTH_AraC"/>
</dbReference>
<reference evidence="4 5" key="1">
    <citation type="submission" date="2020-02" db="EMBL/GenBank/DDBJ databases">
        <authorList>
            <person name="Zheng R.K."/>
            <person name="Sun C.M."/>
        </authorList>
    </citation>
    <scope>NUCLEOTIDE SEQUENCE [LARGE SCALE GENOMIC DNA]</scope>
    <source>
        <strain evidence="5">rifampicinis</strain>
    </source>
</reference>